<gene>
    <name evidence="1" type="ORF">JN10_2553</name>
</gene>
<dbReference type="InterPro" id="IPR043519">
    <property type="entry name" value="NT_sf"/>
</dbReference>
<proteinExistence type="predicted"/>
<dbReference type="AlphaFoldDB" id="A0A562UN32"/>
<dbReference type="Gene3D" id="3.30.460.40">
    <property type="match status" value="1"/>
</dbReference>
<protein>
    <recommendedName>
        <fullName evidence="3">Aminoglycoside-2''-adenylyltransferase</fullName>
    </recommendedName>
</protein>
<organism evidence="1 2">
    <name type="scientific">Altererythrobacter ishigakiensis</name>
    <dbReference type="NCBI Taxonomy" id="476157"/>
    <lineage>
        <taxon>Bacteria</taxon>
        <taxon>Pseudomonadati</taxon>
        <taxon>Pseudomonadota</taxon>
        <taxon>Alphaproteobacteria</taxon>
        <taxon>Sphingomonadales</taxon>
        <taxon>Erythrobacteraceae</taxon>
        <taxon>Altererythrobacter</taxon>
    </lineage>
</organism>
<dbReference type="Proteomes" id="UP000320547">
    <property type="component" value="Unassembled WGS sequence"/>
</dbReference>
<keyword evidence="2" id="KW-1185">Reference proteome</keyword>
<evidence type="ECO:0000313" key="1">
    <source>
        <dbReference type="EMBL" id="TWJ07007.1"/>
    </source>
</evidence>
<dbReference type="STRING" id="476157.GCA_001663155_01228"/>
<comment type="caution">
    <text evidence="1">The sequence shown here is derived from an EMBL/GenBank/DDBJ whole genome shotgun (WGS) entry which is preliminary data.</text>
</comment>
<name>A0A562UN32_9SPHN</name>
<accession>A0A562UN32</accession>
<evidence type="ECO:0008006" key="3">
    <source>
        <dbReference type="Google" id="ProtNLM"/>
    </source>
</evidence>
<evidence type="ECO:0000313" key="2">
    <source>
        <dbReference type="Proteomes" id="UP000320547"/>
    </source>
</evidence>
<dbReference type="SUPFAM" id="SSF81301">
    <property type="entry name" value="Nucleotidyltransferase"/>
    <property type="match status" value="1"/>
</dbReference>
<dbReference type="EMBL" id="VLLK01000002">
    <property type="protein sequence ID" value="TWJ07007.1"/>
    <property type="molecule type" value="Genomic_DNA"/>
</dbReference>
<reference evidence="1 2" key="1">
    <citation type="submission" date="2019-07" db="EMBL/GenBank/DDBJ databases">
        <title>Genomic Encyclopedia of Archaeal and Bacterial Type Strains, Phase II (KMG-II): from individual species to whole genera.</title>
        <authorList>
            <person name="Goeker M."/>
        </authorList>
    </citation>
    <scope>NUCLEOTIDE SEQUENCE [LARGE SCALE GENOMIC DNA]</scope>
    <source>
        <strain evidence="1 2">ATCC BAA-2084</strain>
    </source>
</reference>
<sequence>MWRGAMTIRAMTPPNDPYLFATLKALATVMERNACDNWWVIGSAAVALHGGDPGQMGDVDVIVSRQDFSELESHIPLADTRKGAGAAFRSECFGCWSEPSIRVEFMAGFKLRVGDDWQPVQPRTREAITLDEHKIFVPERGELIAILHSFGRAKDLRRAATLLGV</sequence>